<dbReference type="Pfam" id="PF06707">
    <property type="entry name" value="DUF1194"/>
    <property type="match status" value="1"/>
</dbReference>
<dbReference type="RefSeq" id="WP_342078624.1">
    <property type="nucleotide sequence ID" value="NZ_CP151767.2"/>
</dbReference>
<feature type="signal peptide" evidence="1">
    <location>
        <begin position="1"/>
        <end position="19"/>
    </location>
</feature>
<dbReference type="KEGG" id="yrh:AABB31_11065"/>
<dbReference type="AlphaFoldDB" id="A0AAN0NK95"/>
<accession>A0AAN0NK95</accession>
<sequence length="234" mass="25252">MVKWGVLAGAALFSTPVEACRLALVLAMDVSSSVDAQEDRLQRGGLAAALLADDVQDAFFISSDPVALLVFEWSGRYNQANIVDWTLIETPADLQAVSEQIGRSSRSHNDFATAMGFALGHAANRLRDAPACLFQTIDVAGDGENNDGFGPSEAYAAFPFDNVTVNGLVINGAEFEGETQLIPFYRDQVIRGPGAFIEIANGFADYENAMRRKLIRELTAMVIGQTTIRQDTQG</sequence>
<reference evidence="2" key="1">
    <citation type="submission" date="2024-08" db="EMBL/GenBank/DDBJ databases">
        <title>Phylogenomic analyses of a clade within the roseobacter group suggest taxonomic reassignments of species of the genera Aestuariivita, Citreicella, Loktanella, Nautella, Pelagibaca, Ruegeria, Thalassobius, Thiobacimonas and Tropicibacter, and the proposal o.</title>
        <authorList>
            <person name="Jeon C.O."/>
        </authorList>
    </citation>
    <scope>NUCLEOTIDE SEQUENCE</scope>
    <source>
        <strain evidence="2">SS1-5</strain>
    </source>
</reference>
<dbReference type="SUPFAM" id="SSF53300">
    <property type="entry name" value="vWA-like"/>
    <property type="match status" value="1"/>
</dbReference>
<gene>
    <name evidence="2" type="ORF">AABB31_11065</name>
</gene>
<dbReference type="EMBL" id="CP151767">
    <property type="protein sequence ID" value="WZU69332.1"/>
    <property type="molecule type" value="Genomic_DNA"/>
</dbReference>
<evidence type="ECO:0000256" key="1">
    <source>
        <dbReference type="SAM" id="SignalP"/>
    </source>
</evidence>
<feature type="chain" id="PRO_5042977712" evidence="1">
    <location>
        <begin position="20"/>
        <end position="234"/>
    </location>
</feature>
<evidence type="ECO:0000313" key="3">
    <source>
        <dbReference type="Proteomes" id="UP001470809"/>
    </source>
</evidence>
<dbReference type="InterPro" id="IPR010607">
    <property type="entry name" value="DUF1194"/>
</dbReference>
<keyword evidence="3" id="KW-1185">Reference proteome</keyword>
<name>A0AAN0NK95_9RHOB</name>
<protein>
    <submittedName>
        <fullName evidence="2">DUF1194 domain-containing protein</fullName>
    </submittedName>
</protein>
<evidence type="ECO:0000313" key="2">
    <source>
        <dbReference type="EMBL" id="WZU69332.1"/>
    </source>
</evidence>
<dbReference type="Gene3D" id="3.40.50.410">
    <property type="entry name" value="von Willebrand factor, type A domain"/>
    <property type="match status" value="1"/>
</dbReference>
<organism evidence="2 3">
    <name type="scientific">Yoonia rhodophyticola</name>
    <dbReference type="NCBI Taxonomy" id="3137370"/>
    <lineage>
        <taxon>Bacteria</taxon>
        <taxon>Pseudomonadati</taxon>
        <taxon>Pseudomonadota</taxon>
        <taxon>Alphaproteobacteria</taxon>
        <taxon>Rhodobacterales</taxon>
        <taxon>Paracoccaceae</taxon>
        <taxon>Yoonia</taxon>
    </lineage>
</organism>
<dbReference type="InterPro" id="IPR036465">
    <property type="entry name" value="vWFA_dom_sf"/>
</dbReference>
<keyword evidence="1" id="KW-0732">Signal</keyword>
<proteinExistence type="predicted"/>
<dbReference type="Proteomes" id="UP001470809">
    <property type="component" value="Chromosome"/>
</dbReference>